<dbReference type="Proteomes" id="UP001206312">
    <property type="component" value="Unassembled WGS sequence"/>
</dbReference>
<sequence>MVPAGETSRKQHWDGVYREKPLETVGWYQPVPAISLELISQLGLSQSAPLIDVGGGDSYLADHLLRKGFTDITVLDISGTSLKRAQARLGSQAERIHWVASDILDFEPQRPYALWHDRAAFHFLTDPAQARAYLDRARRGIRPGGYFIVGTFSENGPSTCSGLPVQRYSISALQDTASPGFELLRGFNTVHKTPSGGVQEYTFGVFVHRG</sequence>
<dbReference type="SUPFAM" id="SSF53335">
    <property type="entry name" value="S-adenosyl-L-methionine-dependent methyltransferases"/>
    <property type="match status" value="1"/>
</dbReference>
<proteinExistence type="predicted"/>
<keyword evidence="2" id="KW-0808">Transferase</keyword>
<name>A0ABT1AYR0_9FLAO</name>
<keyword evidence="2" id="KW-0489">Methyltransferase</keyword>
<evidence type="ECO:0000313" key="3">
    <source>
        <dbReference type="Proteomes" id="UP001206312"/>
    </source>
</evidence>
<organism evidence="2 3">
    <name type="scientific">Robiginitalea marina</name>
    <dbReference type="NCBI Taxonomy" id="2954105"/>
    <lineage>
        <taxon>Bacteria</taxon>
        <taxon>Pseudomonadati</taxon>
        <taxon>Bacteroidota</taxon>
        <taxon>Flavobacteriia</taxon>
        <taxon>Flavobacteriales</taxon>
        <taxon>Flavobacteriaceae</taxon>
        <taxon>Robiginitalea</taxon>
    </lineage>
</organism>
<dbReference type="EMBL" id="JAMXIB010000006">
    <property type="protein sequence ID" value="MCO5725064.1"/>
    <property type="molecule type" value="Genomic_DNA"/>
</dbReference>
<dbReference type="RefSeq" id="WP_252741506.1">
    <property type="nucleotide sequence ID" value="NZ_JAMXIB010000006.1"/>
</dbReference>
<dbReference type="GO" id="GO:0008168">
    <property type="term" value="F:methyltransferase activity"/>
    <property type="evidence" value="ECO:0007669"/>
    <property type="project" value="UniProtKB-KW"/>
</dbReference>
<feature type="domain" description="Methyltransferase" evidence="1">
    <location>
        <begin position="51"/>
        <end position="145"/>
    </location>
</feature>
<evidence type="ECO:0000313" key="2">
    <source>
        <dbReference type="EMBL" id="MCO5725064.1"/>
    </source>
</evidence>
<keyword evidence="3" id="KW-1185">Reference proteome</keyword>
<dbReference type="Gene3D" id="3.40.50.150">
    <property type="entry name" value="Vaccinia Virus protein VP39"/>
    <property type="match status" value="1"/>
</dbReference>
<dbReference type="PANTHER" id="PTHR12843:SF5">
    <property type="entry name" value="EEF1A LYSINE METHYLTRANSFERASE 2"/>
    <property type="match status" value="1"/>
</dbReference>
<evidence type="ECO:0000259" key="1">
    <source>
        <dbReference type="Pfam" id="PF13649"/>
    </source>
</evidence>
<protein>
    <submittedName>
        <fullName evidence="2">Class I SAM-dependent methyltransferase</fullName>
    </submittedName>
</protein>
<dbReference type="Pfam" id="PF13649">
    <property type="entry name" value="Methyltransf_25"/>
    <property type="match status" value="1"/>
</dbReference>
<dbReference type="CDD" id="cd02440">
    <property type="entry name" value="AdoMet_MTases"/>
    <property type="match status" value="1"/>
</dbReference>
<dbReference type="InterPro" id="IPR029063">
    <property type="entry name" value="SAM-dependent_MTases_sf"/>
</dbReference>
<dbReference type="GO" id="GO:0032259">
    <property type="term" value="P:methylation"/>
    <property type="evidence" value="ECO:0007669"/>
    <property type="project" value="UniProtKB-KW"/>
</dbReference>
<comment type="caution">
    <text evidence="2">The sequence shown here is derived from an EMBL/GenBank/DDBJ whole genome shotgun (WGS) entry which is preliminary data.</text>
</comment>
<gene>
    <name evidence="2" type="ORF">NG653_09375</name>
</gene>
<accession>A0ABT1AYR0</accession>
<reference evidence="2 3" key="1">
    <citation type="submission" date="2022-06" db="EMBL/GenBank/DDBJ databases">
        <authorList>
            <person name="Xuan X."/>
        </authorList>
    </citation>
    <scope>NUCLEOTIDE SEQUENCE [LARGE SCALE GENOMIC DNA]</scope>
    <source>
        <strain evidence="2 3">2V75</strain>
    </source>
</reference>
<dbReference type="InterPro" id="IPR041698">
    <property type="entry name" value="Methyltransf_25"/>
</dbReference>
<dbReference type="PANTHER" id="PTHR12843">
    <property type="entry name" value="PROTEIN-LYSINE N-METHYLTRANSFERASE METTL10"/>
    <property type="match status" value="1"/>
</dbReference>